<name>A0ABD3R680_9STRA</name>
<dbReference type="EMBL" id="JALLPB020000663">
    <property type="protein sequence ID" value="KAL3807196.1"/>
    <property type="molecule type" value="Genomic_DNA"/>
</dbReference>
<sequence>MYDRHSGRDDHDHDGSTSKFLEMERIYSEWTIEDDSLLHENRHLPIVRLASLLGRGMHGVESRLAKLSDVNGAAYARLFGGGGRVHDRRRRESTSDDDDEEEKGGGGGLIPAREVLRRIRWDVGLPSSSFSVLHYDRVIDELVETPFDAPNDSISGKETSFVFALPEHRIEGVKYLDRLVWDKKTRLDCVFGSMNGNGLTIDVVVDTYDEWKREREERDERNRRRQIEVMDELRVILGEGGMAVLKDASSRLLRVKRGGVGARSSGGRKGGRIASGRSVGMPKMMMTPPELNEDDIDEKFVKGSGAGGQKVNKTSNRVILTHLPTRIRVECQDTRSLQMNRKIARRRLLLKVDAHLNGDGSIVVQKAKVAVAKKARNRDRNKRCEMPSSWRIILRGLAACAVVIAASSSTDVTNNNMTTSNASTFNATHDHYTTYEEVDDGGGGYDDDILVLPLSKYPWAERTLGGEWIDLSPPEPSSRMVDDARCLVDDSSEEARDGLYREARFVDVDGASDSDDDEEDDDPWTYAAPCPPPGRMGHLSGVHDGKLYVFGGLIYDGELESSFGSGGGGNGKYHRRGRGETFRLEDVPYVYRLDLAEMFDSRHAEEGGGGGMGGEGMTTTTAGKVTGWQRIVPRVRRGDYPPAISAADVLLSYVNRGEMQGGTWSSSGGGSEGGRRHDRLVMYGGLQITNLGYGGGNGHHPSKFVKGDGETSRAPSSLSSSSSQTMLMHKIVEMPLGDVWAYDYSLNCWEMITNGPTGWGIDFPAVGAHAEKKIDASYSIMAEDDFPSIGQDGGGWSDLGVEDSSPYPRPRTAHAATVVGNDLVVHGGMGLSEHLNNWDGSSEWETLDDMWILDLNTRRWKRRWVYPLLVRSYHTLVGWNVDDDGKIIDNCTSLEGPVVAAFGGYTTGVDVISGEELAYVFDDLLVSYPPPSKTNSDVVSRPTETDDLVDEYAPTPWLKANAPVVPKVTDTISTRYQHSAVLSSEGVLTVWGGNFETTNQIDGVWMINIAGKGSAVNLAMAEEDAIFDDYERTITALHTMVIMLMFMSISLTLFLGLTQRYQELLAQANDDREVGMTMAAQDFTGDEVPTRRGHGLHPEIIDTIPRKIYSENDATDESEQCCPICLVDYADGDELRMLPCNHCLHISCLDAWLARNPSCPSCRYSLRELVDDRSMLQLRTLRSRLSNHTAFIRFLGNDSAGGIEMTDAALTGVDVTDLRHLSTLSLSEVDSVTESREERHLDNTVEDPDQRHHTPLGEIRDWRSRRRQLHRDRRLPTFRGRGNYRRSRVPLVELDA</sequence>
<protein>
    <recommendedName>
        <fullName evidence="5">RING-type domain-containing protein</fullName>
    </recommendedName>
</protein>
<keyword evidence="2" id="KW-0863">Zinc-finger</keyword>
<keyword evidence="4" id="KW-0812">Transmembrane</keyword>
<dbReference type="InterPro" id="IPR040459">
    <property type="entry name" value="MJ1316"/>
</dbReference>
<dbReference type="SUPFAM" id="SSF117281">
    <property type="entry name" value="Kelch motif"/>
    <property type="match status" value="1"/>
</dbReference>
<feature type="transmembrane region" description="Helical" evidence="4">
    <location>
        <begin position="1036"/>
        <end position="1057"/>
    </location>
</feature>
<gene>
    <name evidence="6" type="ORF">ACHAXA_008908</name>
</gene>
<dbReference type="InterPro" id="IPR013083">
    <property type="entry name" value="Znf_RING/FYVE/PHD"/>
</dbReference>
<dbReference type="InterPro" id="IPR015915">
    <property type="entry name" value="Kelch-typ_b-propeller"/>
</dbReference>
<evidence type="ECO:0000259" key="5">
    <source>
        <dbReference type="PROSITE" id="PS50089"/>
    </source>
</evidence>
<dbReference type="Pfam" id="PF00472">
    <property type="entry name" value="RF-1"/>
    <property type="match status" value="1"/>
</dbReference>
<dbReference type="InterPro" id="IPR001841">
    <property type="entry name" value="Znf_RING"/>
</dbReference>
<dbReference type="Pfam" id="PF04457">
    <property type="entry name" value="MJ1316"/>
    <property type="match status" value="1"/>
</dbReference>
<reference evidence="6 7" key="1">
    <citation type="submission" date="2024-10" db="EMBL/GenBank/DDBJ databases">
        <title>Updated reference genomes for cyclostephanoid diatoms.</title>
        <authorList>
            <person name="Roberts W.R."/>
            <person name="Alverson A.J."/>
        </authorList>
    </citation>
    <scope>NUCLEOTIDE SEQUENCE [LARGE SCALE GENOMIC DNA]</scope>
    <source>
        <strain evidence="6 7">AJA228-03</strain>
    </source>
</reference>
<dbReference type="SUPFAM" id="SSF57850">
    <property type="entry name" value="RING/U-box"/>
    <property type="match status" value="1"/>
</dbReference>
<evidence type="ECO:0000313" key="7">
    <source>
        <dbReference type="Proteomes" id="UP001530377"/>
    </source>
</evidence>
<dbReference type="PANTHER" id="PTHR46729">
    <property type="entry name" value="LEUKOCYTE RECEPTOR CLUSTER MEMBER 9"/>
    <property type="match status" value="1"/>
</dbReference>
<accession>A0ABD3R680</accession>
<feature type="region of interest" description="Disordered" evidence="3">
    <location>
        <begin position="84"/>
        <end position="109"/>
    </location>
</feature>
<evidence type="ECO:0000256" key="3">
    <source>
        <dbReference type="SAM" id="MobiDB-lite"/>
    </source>
</evidence>
<evidence type="ECO:0000256" key="1">
    <source>
        <dbReference type="ARBA" id="ARBA00010835"/>
    </source>
</evidence>
<feature type="compositionally biased region" description="Basic and acidic residues" evidence="3">
    <location>
        <begin position="1233"/>
        <end position="1252"/>
    </location>
</feature>
<evidence type="ECO:0000313" key="6">
    <source>
        <dbReference type="EMBL" id="KAL3807196.1"/>
    </source>
</evidence>
<evidence type="ECO:0000256" key="4">
    <source>
        <dbReference type="SAM" id="Phobius"/>
    </source>
</evidence>
<feature type="domain" description="RING-type" evidence="5">
    <location>
        <begin position="1122"/>
        <end position="1163"/>
    </location>
</feature>
<dbReference type="InterPro" id="IPR042653">
    <property type="entry name" value="Leng9"/>
</dbReference>
<dbReference type="Proteomes" id="UP001530377">
    <property type="component" value="Unassembled WGS sequence"/>
</dbReference>
<feature type="region of interest" description="Disordered" evidence="3">
    <location>
        <begin position="259"/>
        <end position="284"/>
    </location>
</feature>
<dbReference type="CDD" id="cd16461">
    <property type="entry name" value="RING-H2_EL5-like"/>
    <property type="match status" value="1"/>
</dbReference>
<dbReference type="SUPFAM" id="SSF75620">
    <property type="entry name" value="Release factor"/>
    <property type="match status" value="1"/>
</dbReference>
<dbReference type="Gene3D" id="3.30.160.20">
    <property type="match status" value="1"/>
</dbReference>
<dbReference type="GO" id="GO:0008270">
    <property type="term" value="F:zinc ion binding"/>
    <property type="evidence" value="ECO:0007669"/>
    <property type="project" value="UniProtKB-KW"/>
</dbReference>
<dbReference type="SMART" id="SM00184">
    <property type="entry name" value="RING"/>
    <property type="match status" value="1"/>
</dbReference>
<keyword evidence="2" id="KW-0479">Metal-binding</keyword>
<dbReference type="Gene3D" id="3.30.40.10">
    <property type="entry name" value="Zinc/RING finger domain, C3HC4 (zinc finger)"/>
    <property type="match status" value="1"/>
</dbReference>
<keyword evidence="4" id="KW-1133">Transmembrane helix</keyword>
<dbReference type="PROSITE" id="PS50089">
    <property type="entry name" value="ZF_RING_2"/>
    <property type="match status" value="1"/>
</dbReference>
<dbReference type="Gene3D" id="2.120.10.80">
    <property type="entry name" value="Kelch-type beta propeller"/>
    <property type="match status" value="1"/>
</dbReference>
<keyword evidence="4" id="KW-0472">Membrane</keyword>
<dbReference type="InterPro" id="IPR045853">
    <property type="entry name" value="Pep_chain_release_fac_I_sf"/>
</dbReference>
<keyword evidence="7" id="KW-1185">Reference proteome</keyword>
<keyword evidence="2" id="KW-0862">Zinc</keyword>
<organism evidence="6 7">
    <name type="scientific">Cyclostephanos tholiformis</name>
    <dbReference type="NCBI Taxonomy" id="382380"/>
    <lineage>
        <taxon>Eukaryota</taxon>
        <taxon>Sar</taxon>
        <taxon>Stramenopiles</taxon>
        <taxon>Ochrophyta</taxon>
        <taxon>Bacillariophyta</taxon>
        <taxon>Coscinodiscophyceae</taxon>
        <taxon>Thalassiosirophycidae</taxon>
        <taxon>Stephanodiscales</taxon>
        <taxon>Stephanodiscaceae</taxon>
        <taxon>Cyclostephanos</taxon>
    </lineage>
</organism>
<comment type="similarity">
    <text evidence="1">Belongs to the prokaryotic/mitochondrial release factor family.</text>
</comment>
<feature type="region of interest" description="Disordered" evidence="3">
    <location>
        <begin position="697"/>
        <end position="721"/>
    </location>
</feature>
<dbReference type="InterPro" id="IPR000352">
    <property type="entry name" value="Pep_chain_release_fac_I"/>
</dbReference>
<proteinExistence type="inferred from homology"/>
<comment type="caution">
    <text evidence="6">The sequence shown here is derived from an EMBL/GenBank/DDBJ whole genome shotgun (WGS) entry which is preliminary data.</text>
</comment>
<dbReference type="Pfam" id="PF13639">
    <property type="entry name" value="zf-RING_2"/>
    <property type="match status" value="1"/>
</dbReference>
<dbReference type="PANTHER" id="PTHR46729:SF1">
    <property type="entry name" value="LEUKOCYTE RECEPTOR CLUSTER MEMBER 9"/>
    <property type="match status" value="1"/>
</dbReference>
<feature type="region of interest" description="Disordered" evidence="3">
    <location>
        <begin position="1232"/>
        <end position="1257"/>
    </location>
</feature>
<evidence type="ECO:0000256" key="2">
    <source>
        <dbReference type="PROSITE-ProRule" id="PRU00175"/>
    </source>
</evidence>